<feature type="region of interest" description="Disordered" evidence="1">
    <location>
        <begin position="1"/>
        <end position="63"/>
    </location>
</feature>
<keyword evidence="2" id="KW-1133">Transmembrane helix</keyword>
<evidence type="ECO:0000256" key="2">
    <source>
        <dbReference type="SAM" id="Phobius"/>
    </source>
</evidence>
<gene>
    <name evidence="3" type="ORF">BD289DRAFT_445051</name>
</gene>
<feature type="compositionally biased region" description="Low complexity" evidence="1">
    <location>
        <begin position="153"/>
        <end position="162"/>
    </location>
</feature>
<keyword evidence="4" id="KW-1185">Reference proteome</keyword>
<evidence type="ECO:0000313" key="3">
    <source>
        <dbReference type="EMBL" id="PSR77694.1"/>
    </source>
</evidence>
<feature type="compositionally biased region" description="Polar residues" evidence="1">
    <location>
        <begin position="12"/>
        <end position="21"/>
    </location>
</feature>
<name>A0A2T2ZV85_9PEZI</name>
<sequence length="174" mass="18123">MTAAGPVKDGSPLSSSASFETPQWPLRDHLVDRQLDEDARAAGLPTEPDERQQPASVLGKDQPRATRPWWKTRKVLIAYAVAAVLVVVAVVLLALGLLGYLRKVGPFSHLFSASSSSSSSSSSPPNPLSTIPLMADPYATPSSSASISGLVGPTPTSLPASTTTAVRTQFLSGA</sequence>
<dbReference type="AlphaFoldDB" id="A0A2T2ZV85"/>
<feature type="compositionally biased region" description="Low complexity" evidence="1">
    <location>
        <begin position="114"/>
        <end position="123"/>
    </location>
</feature>
<protein>
    <submittedName>
        <fullName evidence="3">Uncharacterized protein</fullName>
    </submittedName>
</protein>
<feature type="compositionally biased region" description="Basic and acidic residues" evidence="1">
    <location>
        <begin position="26"/>
        <end position="40"/>
    </location>
</feature>
<feature type="region of interest" description="Disordered" evidence="1">
    <location>
        <begin position="114"/>
        <end position="162"/>
    </location>
</feature>
<proteinExistence type="predicted"/>
<evidence type="ECO:0000256" key="1">
    <source>
        <dbReference type="SAM" id="MobiDB-lite"/>
    </source>
</evidence>
<evidence type="ECO:0000313" key="4">
    <source>
        <dbReference type="Proteomes" id="UP000241462"/>
    </source>
</evidence>
<accession>A0A2T2ZV85</accession>
<reference evidence="3 4" key="1">
    <citation type="journal article" date="2018" name="Mycol. Prog.">
        <title>Coniella lustricola, a new species from submerged detritus.</title>
        <authorList>
            <person name="Raudabaugh D.B."/>
            <person name="Iturriaga T."/>
            <person name="Carver A."/>
            <person name="Mondo S."/>
            <person name="Pangilinan J."/>
            <person name="Lipzen A."/>
            <person name="He G."/>
            <person name="Amirebrahimi M."/>
            <person name="Grigoriev I.V."/>
            <person name="Miller A.N."/>
        </authorList>
    </citation>
    <scope>NUCLEOTIDE SEQUENCE [LARGE SCALE GENOMIC DNA]</scope>
    <source>
        <strain evidence="3 4">B22-T-1</strain>
    </source>
</reference>
<dbReference type="Proteomes" id="UP000241462">
    <property type="component" value="Unassembled WGS sequence"/>
</dbReference>
<dbReference type="EMBL" id="KZ678644">
    <property type="protein sequence ID" value="PSR77694.1"/>
    <property type="molecule type" value="Genomic_DNA"/>
</dbReference>
<keyword evidence="2" id="KW-0812">Transmembrane</keyword>
<keyword evidence="2" id="KW-0472">Membrane</keyword>
<dbReference type="InParanoid" id="A0A2T2ZV85"/>
<feature type="transmembrane region" description="Helical" evidence="2">
    <location>
        <begin position="76"/>
        <end position="101"/>
    </location>
</feature>
<organism evidence="3 4">
    <name type="scientific">Coniella lustricola</name>
    <dbReference type="NCBI Taxonomy" id="2025994"/>
    <lineage>
        <taxon>Eukaryota</taxon>
        <taxon>Fungi</taxon>
        <taxon>Dikarya</taxon>
        <taxon>Ascomycota</taxon>
        <taxon>Pezizomycotina</taxon>
        <taxon>Sordariomycetes</taxon>
        <taxon>Sordariomycetidae</taxon>
        <taxon>Diaporthales</taxon>
        <taxon>Schizoparmaceae</taxon>
        <taxon>Coniella</taxon>
    </lineage>
</organism>